<keyword evidence="3" id="KW-1003">Cell membrane</keyword>
<evidence type="ECO:0000256" key="2">
    <source>
        <dbReference type="ARBA" id="ARBA00009784"/>
    </source>
</evidence>
<name>B4RBK6_PHEZH</name>
<feature type="transmembrane region" description="Helical" evidence="7">
    <location>
        <begin position="121"/>
        <end position="143"/>
    </location>
</feature>
<reference evidence="8 9" key="1">
    <citation type="journal article" date="2008" name="BMC Genomics">
        <title>Complete genome of Phenylobacterium zucineum - a novel facultative intracellular bacterium isolated from human erythroleukemia cell line K562.</title>
        <authorList>
            <person name="Luo Y."/>
            <person name="Xu X."/>
            <person name="Ding Z."/>
            <person name="Liu Z."/>
            <person name="Zhang B."/>
            <person name="Yan Z."/>
            <person name="Sun J."/>
            <person name="Hu S."/>
            <person name="Hu X."/>
        </authorList>
    </citation>
    <scope>NUCLEOTIDE SEQUENCE [LARGE SCALE GENOMIC DNA]</scope>
    <source>
        <strain evidence="8 9">HLK1</strain>
    </source>
</reference>
<evidence type="ECO:0000313" key="9">
    <source>
        <dbReference type="Proteomes" id="UP000001868"/>
    </source>
</evidence>
<evidence type="ECO:0000256" key="5">
    <source>
        <dbReference type="ARBA" id="ARBA00022989"/>
    </source>
</evidence>
<dbReference type="OrthoDB" id="21094at2"/>
<feature type="transmembrane region" description="Helical" evidence="7">
    <location>
        <begin position="40"/>
        <end position="59"/>
    </location>
</feature>
<dbReference type="PANTHER" id="PTHR33508">
    <property type="entry name" value="UPF0056 MEMBRANE PROTEIN YHCE"/>
    <property type="match status" value="1"/>
</dbReference>
<proteinExistence type="inferred from homology"/>
<dbReference type="eggNOG" id="COG2095">
    <property type="taxonomic scope" value="Bacteria"/>
</dbReference>
<feature type="transmembrane region" description="Helical" evidence="7">
    <location>
        <begin position="185"/>
        <end position="207"/>
    </location>
</feature>
<dbReference type="Proteomes" id="UP000001868">
    <property type="component" value="Chromosome"/>
</dbReference>
<protein>
    <recommendedName>
        <fullName evidence="7">UPF0056 inner membrane protein</fullName>
    </recommendedName>
</protein>
<feature type="transmembrane region" description="Helical" evidence="7">
    <location>
        <begin position="149"/>
        <end position="173"/>
    </location>
</feature>
<dbReference type="GO" id="GO:0005886">
    <property type="term" value="C:plasma membrane"/>
    <property type="evidence" value="ECO:0007669"/>
    <property type="project" value="UniProtKB-SubCell"/>
</dbReference>
<keyword evidence="4 7" id="KW-0812">Transmembrane</keyword>
<evidence type="ECO:0000256" key="4">
    <source>
        <dbReference type="ARBA" id="ARBA00022692"/>
    </source>
</evidence>
<dbReference type="InterPro" id="IPR002771">
    <property type="entry name" value="Multi_antbiot-R_MarC"/>
</dbReference>
<dbReference type="AlphaFoldDB" id="B4RBK6"/>
<dbReference type="PANTHER" id="PTHR33508:SF1">
    <property type="entry name" value="UPF0056 MEMBRANE PROTEIN YHCE"/>
    <property type="match status" value="1"/>
</dbReference>
<evidence type="ECO:0000256" key="6">
    <source>
        <dbReference type="ARBA" id="ARBA00023136"/>
    </source>
</evidence>
<evidence type="ECO:0000256" key="7">
    <source>
        <dbReference type="RuleBase" id="RU362048"/>
    </source>
</evidence>
<feature type="transmembrane region" description="Helical" evidence="7">
    <location>
        <begin position="65"/>
        <end position="86"/>
    </location>
</feature>
<dbReference type="HOGENOM" id="CLU_079909_0_0_5"/>
<accession>B4RBK6</accession>
<gene>
    <name evidence="8" type="ordered locus">PHZ_c0052</name>
</gene>
<keyword evidence="6 7" id="KW-0472">Membrane</keyword>
<feature type="transmembrane region" description="Helical" evidence="7">
    <location>
        <begin position="6"/>
        <end position="28"/>
    </location>
</feature>
<keyword evidence="5 7" id="KW-1133">Transmembrane helix</keyword>
<dbReference type="EMBL" id="CP000747">
    <property type="protein sequence ID" value="ACG76466.1"/>
    <property type="molecule type" value="Genomic_DNA"/>
</dbReference>
<comment type="similarity">
    <text evidence="2 7">Belongs to the UPF0056 (MarC) family.</text>
</comment>
<evidence type="ECO:0000256" key="1">
    <source>
        <dbReference type="ARBA" id="ARBA00004651"/>
    </source>
</evidence>
<keyword evidence="9" id="KW-1185">Reference proteome</keyword>
<dbReference type="Pfam" id="PF01914">
    <property type="entry name" value="MarC"/>
    <property type="match status" value="1"/>
</dbReference>
<organism evidence="8 9">
    <name type="scientific">Phenylobacterium zucineum (strain HLK1)</name>
    <dbReference type="NCBI Taxonomy" id="450851"/>
    <lineage>
        <taxon>Bacteria</taxon>
        <taxon>Pseudomonadati</taxon>
        <taxon>Pseudomonadota</taxon>
        <taxon>Alphaproteobacteria</taxon>
        <taxon>Caulobacterales</taxon>
        <taxon>Caulobacteraceae</taxon>
        <taxon>Phenylobacterium</taxon>
    </lineage>
</organism>
<dbReference type="KEGG" id="pzu:PHZ_c0052"/>
<dbReference type="NCBIfam" id="TIGR00427">
    <property type="entry name" value="NAAT family transporter"/>
    <property type="match status" value="1"/>
</dbReference>
<evidence type="ECO:0000256" key="3">
    <source>
        <dbReference type="ARBA" id="ARBA00022475"/>
    </source>
</evidence>
<comment type="subcellular location">
    <subcellularLocation>
        <location evidence="7">Cell inner membrane</location>
        <topology evidence="7">Multi-pass membrane protein</topology>
    </subcellularLocation>
    <subcellularLocation>
        <location evidence="1">Cell membrane</location>
        <topology evidence="1">Multi-pass membrane protein</topology>
    </subcellularLocation>
</comment>
<evidence type="ECO:0000313" key="8">
    <source>
        <dbReference type="EMBL" id="ACG76466.1"/>
    </source>
</evidence>
<dbReference type="RefSeq" id="WP_012520614.1">
    <property type="nucleotide sequence ID" value="NC_011144.1"/>
</dbReference>
<sequence>MSQADFAVNFFVALFALLDPLGNVPVFAAATAGAKPRERALIALYVSLFVVGFLTFFYFSGLSLLQFFGISLPAFRIAGGVILFLLGLEMARDDFTATFAEAAEAAAGDPRSVARRRFERMIVPFAMPLLIGPGAISSVVIYASQAQQFGLTGAALGVGVIAAVSAATLLCFLLTPIISKILGRIGLTIVVRVLGLILCALAIQFIFAGLAESTAGFIRPEAANPYGH</sequence>
<dbReference type="STRING" id="450851.PHZ_c0052"/>